<evidence type="ECO:0000256" key="1">
    <source>
        <dbReference type="SAM" id="MobiDB-lite"/>
    </source>
</evidence>
<keyword evidence="4" id="KW-1185">Reference proteome</keyword>
<name>A0A6A6VBB3_9PLEO</name>
<dbReference type="OrthoDB" id="3783411at2759"/>
<feature type="chain" id="PRO_5025687386" description="Extracellular membrane protein CFEM domain-containing protein" evidence="2">
    <location>
        <begin position="18"/>
        <end position="158"/>
    </location>
</feature>
<dbReference type="EMBL" id="MU006571">
    <property type="protein sequence ID" value="KAF2747858.1"/>
    <property type="molecule type" value="Genomic_DNA"/>
</dbReference>
<accession>A0A6A6VBB3</accession>
<sequence length="158" mass="17423">MHFPILALALAATTVLSHPAPDPQFEGGGLTLAPTIALPTSTPILRPTRTRRPRPHKEPTPTFKTVKPCECIKPIIPINLLTARERCEMDYAHQMACYFTAQGGCPSPTFTVRGNLYKTAHPEELSQYASALLLLLTQTARTVLEIVVRTSMSPYQEI</sequence>
<feature type="region of interest" description="Disordered" evidence="1">
    <location>
        <begin position="41"/>
        <end position="62"/>
    </location>
</feature>
<reference evidence="3" key="1">
    <citation type="journal article" date="2020" name="Stud. Mycol.">
        <title>101 Dothideomycetes genomes: a test case for predicting lifestyles and emergence of pathogens.</title>
        <authorList>
            <person name="Haridas S."/>
            <person name="Albert R."/>
            <person name="Binder M."/>
            <person name="Bloem J."/>
            <person name="Labutti K."/>
            <person name="Salamov A."/>
            <person name="Andreopoulos B."/>
            <person name="Baker S."/>
            <person name="Barry K."/>
            <person name="Bills G."/>
            <person name="Bluhm B."/>
            <person name="Cannon C."/>
            <person name="Castanera R."/>
            <person name="Culley D."/>
            <person name="Daum C."/>
            <person name="Ezra D."/>
            <person name="Gonzalez J."/>
            <person name="Henrissat B."/>
            <person name="Kuo A."/>
            <person name="Liang C."/>
            <person name="Lipzen A."/>
            <person name="Lutzoni F."/>
            <person name="Magnuson J."/>
            <person name="Mondo S."/>
            <person name="Nolan M."/>
            <person name="Ohm R."/>
            <person name="Pangilinan J."/>
            <person name="Park H.-J."/>
            <person name="Ramirez L."/>
            <person name="Alfaro M."/>
            <person name="Sun H."/>
            <person name="Tritt A."/>
            <person name="Yoshinaga Y."/>
            <person name="Zwiers L.-H."/>
            <person name="Turgeon B."/>
            <person name="Goodwin S."/>
            <person name="Spatafora J."/>
            <person name="Crous P."/>
            <person name="Grigoriev I."/>
        </authorList>
    </citation>
    <scope>NUCLEOTIDE SEQUENCE</scope>
    <source>
        <strain evidence="3">CBS 119925</strain>
    </source>
</reference>
<dbReference type="Proteomes" id="UP000799440">
    <property type="component" value="Unassembled WGS sequence"/>
</dbReference>
<dbReference type="AlphaFoldDB" id="A0A6A6VBB3"/>
<organism evidence="3 4">
    <name type="scientific">Sporormia fimetaria CBS 119925</name>
    <dbReference type="NCBI Taxonomy" id="1340428"/>
    <lineage>
        <taxon>Eukaryota</taxon>
        <taxon>Fungi</taxon>
        <taxon>Dikarya</taxon>
        <taxon>Ascomycota</taxon>
        <taxon>Pezizomycotina</taxon>
        <taxon>Dothideomycetes</taxon>
        <taxon>Pleosporomycetidae</taxon>
        <taxon>Pleosporales</taxon>
        <taxon>Sporormiaceae</taxon>
        <taxon>Sporormia</taxon>
    </lineage>
</organism>
<evidence type="ECO:0000256" key="2">
    <source>
        <dbReference type="SAM" id="SignalP"/>
    </source>
</evidence>
<proteinExistence type="predicted"/>
<evidence type="ECO:0000313" key="3">
    <source>
        <dbReference type="EMBL" id="KAF2747858.1"/>
    </source>
</evidence>
<protein>
    <recommendedName>
        <fullName evidence="5">Extracellular membrane protein CFEM domain-containing protein</fullName>
    </recommendedName>
</protein>
<feature type="signal peptide" evidence="2">
    <location>
        <begin position="1"/>
        <end position="17"/>
    </location>
</feature>
<keyword evidence="2" id="KW-0732">Signal</keyword>
<evidence type="ECO:0008006" key="5">
    <source>
        <dbReference type="Google" id="ProtNLM"/>
    </source>
</evidence>
<gene>
    <name evidence="3" type="ORF">M011DRAFT_477025</name>
</gene>
<evidence type="ECO:0000313" key="4">
    <source>
        <dbReference type="Proteomes" id="UP000799440"/>
    </source>
</evidence>